<dbReference type="InterPro" id="IPR027409">
    <property type="entry name" value="GroEL-like_apical_dom_sf"/>
</dbReference>
<evidence type="ECO:0000256" key="6">
    <source>
        <dbReference type="ARBA" id="ARBA00023186"/>
    </source>
</evidence>
<dbReference type="OMA" id="LHPRIMT"/>
<dbReference type="PROSITE" id="PS00751">
    <property type="entry name" value="TCP1_2"/>
    <property type="match status" value="1"/>
</dbReference>
<dbReference type="NCBIfam" id="TIGR02347">
    <property type="entry name" value="chap_CCT_zeta"/>
    <property type="match status" value="1"/>
</dbReference>
<keyword evidence="5 7" id="KW-0067">ATP-binding</keyword>
<evidence type="ECO:0000256" key="4">
    <source>
        <dbReference type="ARBA" id="ARBA00022741"/>
    </source>
</evidence>
<keyword evidence="4 7" id="KW-0547">Nucleotide-binding</keyword>
<evidence type="ECO:0000313" key="10">
    <source>
        <dbReference type="EMBL" id="KAA0176306.1"/>
    </source>
</evidence>
<dbReference type="EMBL" id="VLTO01000009">
    <property type="protein sequence ID" value="KAA0176306.1"/>
    <property type="molecule type" value="Genomic_DNA"/>
</dbReference>
<dbReference type="PROSITE" id="PS00995">
    <property type="entry name" value="TCP1_3"/>
    <property type="match status" value="1"/>
</dbReference>
<dbReference type="SUPFAM" id="SSF48592">
    <property type="entry name" value="GroEL equatorial domain-like"/>
    <property type="match status" value="1"/>
</dbReference>
<protein>
    <recommendedName>
        <fullName evidence="14">T-complex protein 1 subunit zeta</fullName>
    </recommendedName>
</protein>
<dbReference type="Proteomes" id="UP000322899">
    <property type="component" value="Unassembled WGS sequence"/>
</dbReference>
<comment type="subcellular location">
    <subcellularLocation>
        <location evidence="1">Cytoplasm</location>
    </subcellularLocation>
</comment>
<organism evidence="9 13">
    <name type="scientific">Cafeteria roenbergensis</name>
    <name type="common">Marine flagellate</name>
    <dbReference type="NCBI Taxonomy" id="33653"/>
    <lineage>
        <taxon>Eukaryota</taxon>
        <taxon>Sar</taxon>
        <taxon>Stramenopiles</taxon>
        <taxon>Bigyra</taxon>
        <taxon>Opalozoa</taxon>
        <taxon>Bicosoecida</taxon>
        <taxon>Cafeteriaceae</taxon>
        <taxon>Cafeteria</taxon>
    </lineage>
</organism>
<accession>A0A5A8DW94</accession>
<evidence type="ECO:0000313" key="13">
    <source>
        <dbReference type="Proteomes" id="UP000325113"/>
    </source>
</evidence>
<dbReference type="FunFam" id="1.10.560.10:FF:000058">
    <property type="entry name" value="T-complex protein 1 subunit zeta"/>
    <property type="match status" value="1"/>
</dbReference>
<name>A0A5A8DW94_CAFRO</name>
<dbReference type="EMBL" id="VLTN01000058">
    <property type="protein sequence ID" value="KAA0148005.1"/>
    <property type="molecule type" value="Genomic_DNA"/>
</dbReference>
<sequence length="537" mass="58157">MAAVQAINPHAEVTQRAHALSINVSAAVGMQDVLKTNLGPKGTLKMLVGGAGQIKLTKDGNVLLHEMQIQHPTAIMIARTATAQDDSTGDGTTSIVLFTGELLRQAERFTSEGVHPRILAEGFETARVNALKFLDEFKTSASAIAADRELLCSVARTSLRTKLIPEMADKLTEAVTDAVLCIRREGEPIDLHMVERMHMQHEYDHDSRLVKGIVLDHGSRHPDMPKRLENCYILTCNISMEYEKPEVTAGFVYSTAAERDSLVAAERRYTDERVKQVIALKREACPPGSGKSFVIVNQKGIDPISLDMLAKEGIIALRRAKRRNMERLTLACGGIPVNSFEDLSVDMLGEAGSVYEEVLGEEKYTFVEDVKHPQSCTILVKGPNPHTIAQLKDAVRDGLRAVRNAIEDEALVPGGGAFEVGCAHYLEKLLASGEVKGKAKLGVKAFAEALLVIPKTLAANSGFDISDSLIKVQEAYAAGSGAPVGLDVVTGDPMDPTHAGIWDNYRVKRQSLGLAQVLASQLLLVDEVLRAGRGSRS</sequence>
<dbReference type="GO" id="GO:0016887">
    <property type="term" value="F:ATP hydrolysis activity"/>
    <property type="evidence" value="ECO:0007669"/>
    <property type="project" value="InterPro"/>
</dbReference>
<dbReference type="FunFam" id="3.50.7.10:FF:000004">
    <property type="entry name" value="T-complex protein 1 subunit zeta"/>
    <property type="match status" value="1"/>
</dbReference>
<keyword evidence="12" id="KW-1185">Reference proteome</keyword>
<dbReference type="GO" id="GO:0005524">
    <property type="term" value="F:ATP binding"/>
    <property type="evidence" value="ECO:0007669"/>
    <property type="project" value="UniProtKB-KW"/>
</dbReference>
<reference evidence="11 12" key="1">
    <citation type="submission" date="2019-07" db="EMBL/GenBank/DDBJ databases">
        <title>Genomes of Cafeteria roenbergensis.</title>
        <authorList>
            <person name="Fischer M.G."/>
            <person name="Hackl T."/>
            <person name="Roman M."/>
        </authorList>
    </citation>
    <scope>NUCLEOTIDE SEQUENCE [LARGE SCALE GENOMIC DNA]</scope>
    <source>
        <strain evidence="8 12">BVI</strain>
        <strain evidence="9 13">Cflag</strain>
        <strain evidence="10 11">E4-10P</strain>
    </source>
</reference>
<dbReference type="PANTHER" id="PTHR11353">
    <property type="entry name" value="CHAPERONIN"/>
    <property type="match status" value="1"/>
</dbReference>
<dbReference type="Proteomes" id="UP000323011">
    <property type="component" value="Unassembled WGS sequence"/>
</dbReference>
<evidence type="ECO:0000256" key="1">
    <source>
        <dbReference type="ARBA" id="ARBA00004496"/>
    </source>
</evidence>
<dbReference type="Gene3D" id="3.50.7.10">
    <property type="entry name" value="GroEL"/>
    <property type="match status" value="1"/>
</dbReference>
<dbReference type="Pfam" id="PF00118">
    <property type="entry name" value="Cpn60_TCP1"/>
    <property type="match status" value="1"/>
</dbReference>
<evidence type="ECO:0000313" key="9">
    <source>
        <dbReference type="EMBL" id="KAA0168140.1"/>
    </source>
</evidence>
<dbReference type="PRINTS" id="PR00304">
    <property type="entry name" value="TCOMPLEXTCP1"/>
</dbReference>
<dbReference type="GO" id="GO:0051082">
    <property type="term" value="F:unfolded protein binding"/>
    <property type="evidence" value="ECO:0007669"/>
    <property type="project" value="InterPro"/>
</dbReference>
<evidence type="ECO:0000256" key="5">
    <source>
        <dbReference type="ARBA" id="ARBA00022840"/>
    </source>
</evidence>
<dbReference type="Gene3D" id="3.30.260.10">
    <property type="entry name" value="TCP-1-like chaperonin intermediate domain"/>
    <property type="match status" value="1"/>
</dbReference>
<dbReference type="OrthoDB" id="10052040at2759"/>
<dbReference type="InterPro" id="IPR017998">
    <property type="entry name" value="Chaperone_TCP-1"/>
</dbReference>
<comment type="caution">
    <text evidence="9">The sequence shown here is derived from an EMBL/GenBank/DDBJ whole genome shotgun (WGS) entry which is preliminary data.</text>
</comment>
<dbReference type="GO" id="GO:0140662">
    <property type="term" value="F:ATP-dependent protein folding chaperone"/>
    <property type="evidence" value="ECO:0007669"/>
    <property type="project" value="InterPro"/>
</dbReference>
<evidence type="ECO:0000313" key="11">
    <source>
        <dbReference type="Proteomes" id="UP000322899"/>
    </source>
</evidence>
<evidence type="ECO:0008006" key="14">
    <source>
        <dbReference type="Google" id="ProtNLM"/>
    </source>
</evidence>
<dbReference type="PROSITE" id="PS00750">
    <property type="entry name" value="TCP1_1"/>
    <property type="match status" value="1"/>
</dbReference>
<dbReference type="InterPro" id="IPR027410">
    <property type="entry name" value="TCP-1-like_intermed_sf"/>
</dbReference>
<dbReference type="SUPFAM" id="SSF52029">
    <property type="entry name" value="GroEL apical domain-like"/>
    <property type="match status" value="1"/>
</dbReference>
<evidence type="ECO:0000313" key="8">
    <source>
        <dbReference type="EMBL" id="KAA0148005.1"/>
    </source>
</evidence>
<evidence type="ECO:0000256" key="2">
    <source>
        <dbReference type="ARBA" id="ARBA00008020"/>
    </source>
</evidence>
<keyword evidence="6 7" id="KW-0143">Chaperone</keyword>
<dbReference type="EMBL" id="VLTM01000003">
    <property type="protein sequence ID" value="KAA0168140.1"/>
    <property type="molecule type" value="Genomic_DNA"/>
</dbReference>
<evidence type="ECO:0000256" key="7">
    <source>
        <dbReference type="RuleBase" id="RU004187"/>
    </source>
</evidence>
<gene>
    <name evidence="10" type="ORF">FNF27_02362</name>
    <name evidence="8" type="ORF">FNF29_06949</name>
    <name evidence="9" type="ORF">FNF31_00638</name>
</gene>
<dbReference type="CDD" id="cd03342">
    <property type="entry name" value="TCP1_zeta"/>
    <property type="match status" value="1"/>
</dbReference>
<comment type="similarity">
    <text evidence="2 7">Belongs to the TCP-1 chaperonin family.</text>
</comment>
<dbReference type="GO" id="GO:0005737">
    <property type="term" value="C:cytoplasm"/>
    <property type="evidence" value="ECO:0007669"/>
    <property type="project" value="UniProtKB-SubCell"/>
</dbReference>
<dbReference type="SUPFAM" id="SSF54849">
    <property type="entry name" value="GroEL-intermediate domain like"/>
    <property type="match status" value="1"/>
</dbReference>
<evidence type="ECO:0000256" key="3">
    <source>
        <dbReference type="ARBA" id="ARBA00022490"/>
    </source>
</evidence>
<dbReference type="AlphaFoldDB" id="A0A5A8DW94"/>
<dbReference type="InterPro" id="IPR012722">
    <property type="entry name" value="Chap_CCT_zeta"/>
</dbReference>
<dbReference type="InterPro" id="IPR002423">
    <property type="entry name" value="Cpn60/GroEL/TCP-1"/>
</dbReference>
<evidence type="ECO:0000313" key="12">
    <source>
        <dbReference type="Proteomes" id="UP000323011"/>
    </source>
</evidence>
<dbReference type="InterPro" id="IPR002194">
    <property type="entry name" value="Chaperonin_TCP-1_CS"/>
</dbReference>
<dbReference type="Proteomes" id="UP000325113">
    <property type="component" value="Unassembled WGS sequence"/>
</dbReference>
<proteinExistence type="inferred from homology"/>
<dbReference type="FunFam" id="3.30.260.10:FF:000017">
    <property type="entry name" value="T-complex protein 1 subunit zeta"/>
    <property type="match status" value="1"/>
</dbReference>
<keyword evidence="3" id="KW-0963">Cytoplasm</keyword>
<dbReference type="InterPro" id="IPR027413">
    <property type="entry name" value="GROEL-like_equatorial_sf"/>
</dbReference>
<dbReference type="Gene3D" id="1.10.560.10">
    <property type="entry name" value="GroEL-like equatorial domain"/>
    <property type="match status" value="1"/>
</dbReference>